<dbReference type="EMBL" id="JAJHJB010000035">
    <property type="protein sequence ID" value="MCC5467547.1"/>
    <property type="molecule type" value="Genomic_DNA"/>
</dbReference>
<proteinExistence type="predicted"/>
<dbReference type="PANTHER" id="PTHR43288">
    <property type="entry name" value="BIOTIN SYNTHASE-RELATED PROTEIN, RADICAL SAM SUPERFAMILY"/>
    <property type="match status" value="1"/>
</dbReference>
<keyword evidence="3" id="KW-0408">Iron</keyword>
<evidence type="ECO:0000256" key="1">
    <source>
        <dbReference type="ARBA" id="ARBA00022691"/>
    </source>
</evidence>
<dbReference type="InterPro" id="IPR013785">
    <property type="entry name" value="Aldolase_TIM"/>
</dbReference>
<name>A0ABS8HX54_9FIRM</name>
<evidence type="ECO:0000256" key="3">
    <source>
        <dbReference type="ARBA" id="ARBA00023004"/>
    </source>
</evidence>
<dbReference type="PANTHER" id="PTHR43288:SF2">
    <property type="entry name" value="RADICAL SAM CORE DOMAIN-CONTAINING PROTEIN"/>
    <property type="match status" value="1"/>
</dbReference>
<dbReference type="SFLD" id="SFLDG01113">
    <property type="entry name" value="Uncharacterised_Radical_SAM_Su"/>
    <property type="match status" value="1"/>
</dbReference>
<evidence type="ECO:0000256" key="2">
    <source>
        <dbReference type="ARBA" id="ARBA00022723"/>
    </source>
</evidence>
<dbReference type="Proteomes" id="UP001165492">
    <property type="component" value="Unassembled WGS sequence"/>
</dbReference>
<organism evidence="6 7">
    <name type="scientific">Pelosinus baikalensis</name>
    <dbReference type="NCBI Taxonomy" id="2892015"/>
    <lineage>
        <taxon>Bacteria</taxon>
        <taxon>Bacillati</taxon>
        <taxon>Bacillota</taxon>
        <taxon>Negativicutes</taxon>
        <taxon>Selenomonadales</taxon>
        <taxon>Sporomusaceae</taxon>
        <taxon>Pelosinus</taxon>
    </lineage>
</organism>
<accession>A0ABS8HX54</accession>
<evidence type="ECO:0000256" key="4">
    <source>
        <dbReference type="ARBA" id="ARBA00023014"/>
    </source>
</evidence>
<gene>
    <name evidence="6" type="ORF">LMF89_19615</name>
</gene>
<keyword evidence="4" id="KW-0411">Iron-sulfur</keyword>
<dbReference type="InterPro" id="IPR006638">
    <property type="entry name" value="Elp3/MiaA/NifB-like_rSAM"/>
</dbReference>
<dbReference type="Gene3D" id="3.20.20.70">
    <property type="entry name" value="Aldolase class I"/>
    <property type="match status" value="1"/>
</dbReference>
<evidence type="ECO:0000313" key="6">
    <source>
        <dbReference type="EMBL" id="MCC5467547.1"/>
    </source>
</evidence>
<evidence type="ECO:0000313" key="7">
    <source>
        <dbReference type="Proteomes" id="UP001165492"/>
    </source>
</evidence>
<evidence type="ECO:0000259" key="5">
    <source>
        <dbReference type="SMART" id="SM00729"/>
    </source>
</evidence>
<keyword evidence="7" id="KW-1185">Reference proteome</keyword>
<sequence>METLDLLAQEGWRIRQQNFQSNIKFSYPNETKAVSVTGGTCSLNCAHCGGHYLKGMKALQDIPEGNGITARSLLISGGCTAEGKVPIAEHIAKIAAMKQKMKYNVHVGLVDEEDIQKIAKVADKVSFDFIGDDATIKEVLGIDRTVSDYAACYQKLRKSCSVIPHICIGLHGGEIRGEYQAIRHLKALGVDGITFIVFTPTKGTRFAECKPPSIEDVLNILASARRELPALPIHLGCMRPGGAYRQELDLWAVRLGINGIVNPVSGAVRLAQNLGLMIERREECCVL</sequence>
<dbReference type="SFLD" id="SFLDS00029">
    <property type="entry name" value="Radical_SAM"/>
    <property type="match status" value="1"/>
</dbReference>
<reference evidence="6" key="1">
    <citation type="submission" date="2021-11" db="EMBL/GenBank/DDBJ databases">
        <title>Description of a new species Pelosinus isolated from the bottom sediments of Lake Baikal.</title>
        <authorList>
            <person name="Zakharyuk A."/>
        </authorList>
    </citation>
    <scope>NUCLEOTIDE SEQUENCE</scope>
    <source>
        <strain evidence="6">Bkl1</strain>
    </source>
</reference>
<keyword evidence="1" id="KW-0949">S-adenosyl-L-methionine</keyword>
<feature type="domain" description="Elp3/MiaA/NifB-like radical SAM core" evidence="5">
    <location>
        <begin position="31"/>
        <end position="223"/>
    </location>
</feature>
<dbReference type="CDD" id="cd01335">
    <property type="entry name" value="Radical_SAM"/>
    <property type="match status" value="1"/>
</dbReference>
<comment type="caution">
    <text evidence="6">The sequence shown here is derived from an EMBL/GenBank/DDBJ whole genome shotgun (WGS) entry which is preliminary data.</text>
</comment>
<dbReference type="InterPro" id="IPR007197">
    <property type="entry name" value="rSAM"/>
</dbReference>
<keyword evidence="2" id="KW-0479">Metal-binding</keyword>
<dbReference type="SUPFAM" id="SSF102114">
    <property type="entry name" value="Radical SAM enzymes"/>
    <property type="match status" value="1"/>
</dbReference>
<dbReference type="RefSeq" id="WP_229536522.1">
    <property type="nucleotide sequence ID" value="NZ_JAJHJB010000035.1"/>
</dbReference>
<dbReference type="SMART" id="SM00729">
    <property type="entry name" value="Elp3"/>
    <property type="match status" value="1"/>
</dbReference>
<dbReference type="InterPro" id="IPR058240">
    <property type="entry name" value="rSAM_sf"/>
</dbReference>
<protein>
    <submittedName>
        <fullName evidence="6">Radical SAM protein</fullName>
    </submittedName>
</protein>